<feature type="transmembrane region" description="Helical" evidence="1">
    <location>
        <begin position="87"/>
        <end position="104"/>
    </location>
</feature>
<feature type="domain" description="DUF2231" evidence="2">
    <location>
        <begin position="7"/>
        <end position="150"/>
    </location>
</feature>
<evidence type="ECO:0000259" key="2">
    <source>
        <dbReference type="Pfam" id="PF09990"/>
    </source>
</evidence>
<feature type="transmembrane region" description="Helical" evidence="1">
    <location>
        <begin position="116"/>
        <end position="137"/>
    </location>
</feature>
<evidence type="ECO:0000313" key="4">
    <source>
        <dbReference type="Proteomes" id="UP000380867"/>
    </source>
</evidence>
<feature type="transmembrane region" description="Helical" evidence="1">
    <location>
        <begin position="13"/>
        <end position="34"/>
    </location>
</feature>
<sequence>MPNDFHGLPLHPLIVHATVVIVPLAALTVLLAALWPRFRAWAGPLPTGLSLVGLALVPLSTSTGETLERHVAHSALLERHTHLADGLLPWMIGLAVVASISFAVQRLGRAKSVHRSIPIVLAVLTLIVVVGATVQVVRIGESGAKAAWADTNMSS</sequence>
<evidence type="ECO:0000256" key="1">
    <source>
        <dbReference type="SAM" id="Phobius"/>
    </source>
</evidence>
<keyword evidence="1" id="KW-1133">Transmembrane helix</keyword>
<accession>A0A5M4FIE8</accession>
<reference evidence="3" key="1">
    <citation type="submission" date="2019-09" db="EMBL/GenBank/DDBJ databases">
        <authorList>
            <person name="Li J."/>
        </authorList>
    </citation>
    <scope>NUCLEOTIDE SEQUENCE [LARGE SCALE GENOMIC DNA]</scope>
    <source>
        <strain evidence="3">JCM 14732</strain>
    </source>
</reference>
<feature type="transmembrane region" description="Helical" evidence="1">
    <location>
        <begin position="41"/>
        <end position="59"/>
    </location>
</feature>
<keyword evidence="1" id="KW-0812">Transmembrane</keyword>
<dbReference type="Pfam" id="PF09990">
    <property type="entry name" value="DUF2231"/>
    <property type="match status" value="1"/>
</dbReference>
<dbReference type="InterPro" id="IPR019251">
    <property type="entry name" value="DUF2231_TM"/>
</dbReference>
<dbReference type="RefSeq" id="WP_149688019.1">
    <property type="nucleotide sequence ID" value="NZ_SDPQ02000001.1"/>
</dbReference>
<name>A0A5M4FIE8_9ACTN</name>
<organism evidence="3 4">
    <name type="scientific">Aeromicrobium ginsengisoli</name>
    <dbReference type="NCBI Taxonomy" id="363867"/>
    <lineage>
        <taxon>Bacteria</taxon>
        <taxon>Bacillati</taxon>
        <taxon>Actinomycetota</taxon>
        <taxon>Actinomycetes</taxon>
        <taxon>Propionibacteriales</taxon>
        <taxon>Nocardioidaceae</taxon>
        <taxon>Aeromicrobium</taxon>
    </lineage>
</organism>
<dbReference type="OrthoDB" id="4864772at2"/>
<dbReference type="EMBL" id="SDPQ02000001">
    <property type="protein sequence ID" value="KAA1399907.1"/>
    <property type="molecule type" value="Genomic_DNA"/>
</dbReference>
<protein>
    <recommendedName>
        <fullName evidence="2">DUF2231 domain-containing protein</fullName>
    </recommendedName>
</protein>
<keyword evidence="4" id="KW-1185">Reference proteome</keyword>
<dbReference type="Proteomes" id="UP000380867">
    <property type="component" value="Unassembled WGS sequence"/>
</dbReference>
<gene>
    <name evidence="3" type="ORF">ESP70_003895</name>
</gene>
<comment type="caution">
    <text evidence="3">The sequence shown here is derived from an EMBL/GenBank/DDBJ whole genome shotgun (WGS) entry which is preliminary data.</text>
</comment>
<evidence type="ECO:0000313" key="3">
    <source>
        <dbReference type="EMBL" id="KAA1399907.1"/>
    </source>
</evidence>
<dbReference type="AlphaFoldDB" id="A0A5M4FIE8"/>
<proteinExistence type="predicted"/>
<keyword evidence="1" id="KW-0472">Membrane</keyword>